<feature type="domain" description="RNA polymerase sigma-70 region 2" evidence="6">
    <location>
        <begin position="33"/>
        <end position="95"/>
    </location>
</feature>
<protein>
    <submittedName>
        <fullName evidence="8">Sigma-70 family RNA polymerase sigma factor</fullName>
    </submittedName>
</protein>
<evidence type="ECO:0000259" key="7">
    <source>
        <dbReference type="Pfam" id="PF08281"/>
    </source>
</evidence>
<sequence>MNGADDGDLAGLLRTALGGNEKAYSEFLQSAAALVRIWARRRVASVGLDPEDIVQETLLAVHLKRHTWRTDGPVKPWLFAIARHKLVDALRRHGRHSRVQLSEVEGNLATEEAETPRDWEIGRALEVLTPGQRSVVTAISVEGRTIAEAARSLDMNETAVRVALHRGLAAIARRFGRK</sequence>
<dbReference type="NCBIfam" id="NF009165">
    <property type="entry name" value="PRK12512.1"/>
    <property type="match status" value="1"/>
</dbReference>
<dbReference type="Pfam" id="PF08281">
    <property type="entry name" value="Sigma70_r4_2"/>
    <property type="match status" value="1"/>
</dbReference>
<dbReference type="RefSeq" id="WP_013850976.1">
    <property type="nucleotide sequence ID" value="NZ_CP009146.1"/>
</dbReference>
<keyword evidence="5" id="KW-0804">Transcription</keyword>
<dbReference type="GO" id="GO:0016987">
    <property type="term" value="F:sigma factor activity"/>
    <property type="evidence" value="ECO:0007669"/>
    <property type="project" value="UniProtKB-KW"/>
</dbReference>
<dbReference type="EMBL" id="WISP01000177">
    <property type="protein sequence ID" value="MQW06939.1"/>
    <property type="molecule type" value="Genomic_DNA"/>
</dbReference>
<dbReference type="InterPro" id="IPR039425">
    <property type="entry name" value="RNA_pol_sigma-70-like"/>
</dbReference>
<dbReference type="Pfam" id="PF04542">
    <property type="entry name" value="Sigma70_r2"/>
    <property type="match status" value="1"/>
</dbReference>
<dbReference type="AlphaFoldDB" id="A0A6A7ZXP1"/>
<evidence type="ECO:0000313" key="8">
    <source>
        <dbReference type="EMBL" id="MQW06939.1"/>
    </source>
</evidence>
<keyword evidence="4" id="KW-0238">DNA-binding</keyword>
<accession>A0A6A7ZXP1</accession>
<keyword evidence="2" id="KW-0805">Transcription regulation</keyword>
<evidence type="ECO:0000256" key="3">
    <source>
        <dbReference type="ARBA" id="ARBA00023082"/>
    </source>
</evidence>
<dbReference type="InterPro" id="IPR007627">
    <property type="entry name" value="RNA_pol_sigma70_r2"/>
</dbReference>
<dbReference type="InterPro" id="IPR013324">
    <property type="entry name" value="RNA_pol_sigma_r3/r4-like"/>
</dbReference>
<evidence type="ECO:0000259" key="6">
    <source>
        <dbReference type="Pfam" id="PF04542"/>
    </source>
</evidence>
<dbReference type="Gene3D" id="1.10.1740.10">
    <property type="match status" value="1"/>
</dbReference>
<dbReference type="Gene3D" id="1.10.10.10">
    <property type="entry name" value="Winged helix-like DNA-binding domain superfamily/Winged helix DNA-binding domain"/>
    <property type="match status" value="1"/>
</dbReference>
<dbReference type="GO" id="GO:0003677">
    <property type="term" value="F:DNA binding"/>
    <property type="evidence" value="ECO:0007669"/>
    <property type="project" value="UniProtKB-KW"/>
</dbReference>
<dbReference type="SUPFAM" id="SSF88659">
    <property type="entry name" value="Sigma3 and sigma4 domains of RNA polymerase sigma factors"/>
    <property type="match status" value="1"/>
</dbReference>
<name>A0A6A7ZXP1_RHIML</name>
<feature type="domain" description="RNA polymerase sigma factor 70 region 4 type 2" evidence="7">
    <location>
        <begin position="120"/>
        <end position="170"/>
    </location>
</feature>
<comment type="similarity">
    <text evidence="1">Belongs to the sigma-70 factor family. ECF subfamily.</text>
</comment>
<evidence type="ECO:0000256" key="1">
    <source>
        <dbReference type="ARBA" id="ARBA00010641"/>
    </source>
</evidence>
<evidence type="ECO:0000256" key="5">
    <source>
        <dbReference type="ARBA" id="ARBA00023163"/>
    </source>
</evidence>
<dbReference type="KEGG" id="smer:DU99_30675"/>
<evidence type="ECO:0000256" key="4">
    <source>
        <dbReference type="ARBA" id="ARBA00023125"/>
    </source>
</evidence>
<reference evidence="8" key="1">
    <citation type="journal article" date="2013" name="Genome Biol.">
        <title>Comparative genomics of the core and accessory genomes of 48 Sinorhizobium strains comprising five genospecies.</title>
        <authorList>
            <person name="Sugawara M."/>
            <person name="Epstein B."/>
            <person name="Badgley B.D."/>
            <person name="Unno T."/>
            <person name="Xu L."/>
            <person name="Reese J."/>
            <person name="Gyaneshwar P."/>
            <person name="Denny R."/>
            <person name="Mudge J."/>
            <person name="Bharti A.K."/>
            <person name="Farmer A.D."/>
            <person name="May G.D."/>
            <person name="Woodward J.E."/>
            <person name="Medigue C."/>
            <person name="Vallenet D."/>
            <person name="Lajus A."/>
            <person name="Rouy Z."/>
            <person name="Martinez-Vaz B."/>
            <person name="Tiffin P."/>
            <person name="Young N.D."/>
            <person name="Sadowsky M.J."/>
        </authorList>
    </citation>
    <scope>NUCLEOTIDE SEQUENCE</scope>
    <source>
        <strain evidence="8">M30</strain>
    </source>
</reference>
<dbReference type="NCBIfam" id="TIGR02937">
    <property type="entry name" value="sigma70-ECF"/>
    <property type="match status" value="1"/>
</dbReference>
<proteinExistence type="inferred from homology"/>
<keyword evidence="3" id="KW-0731">Sigma factor</keyword>
<organism evidence="8">
    <name type="scientific">Rhizobium meliloti</name>
    <name type="common">Ensifer meliloti</name>
    <name type="synonym">Sinorhizobium meliloti</name>
    <dbReference type="NCBI Taxonomy" id="382"/>
    <lineage>
        <taxon>Bacteria</taxon>
        <taxon>Pseudomonadati</taxon>
        <taxon>Pseudomonadota</taxon>
        <taxon>Alphaproteobacteria</taxon>
        <taxon>Hyphomicrobiales</taxon>
        <taxon>Rhizobiaceae</taxon>
        <taxon>Sinorhizobium/Ensifer group</taxon>
        <taxon>Sinorhizobium</taxon>
    </lineage>
</organism>
<dbReference type="PANTHER" id="PTHR43133:SF58">
    <property type="entry name" value="ECF RNA POLYMERASE SIGMA FACTOR SIGD"/>
    <property type="match status" value="1"/>
</dbReference>
<gene>
    <name evidence="8" type="ORF">GHK45_25365</name>
</gene>
<dbReference type="GO" id="GO:0006352">
    <property type="term" value="P:DNA-templated transcription initiation"/>
    <property type="evidence" value="ECO:0007669"/>
    <property type="project" value="InterPro"/>
</dbReference>
<dbReference type="SUPFAM" id="SSF88946">
    <property type="entry name" value="Sigma2 domain of RNA polymerase sigma factors"/>
    <property type="match status" value="1"/>
</dbReference>
<dbReference type="InterPro" id="IPR014284">
    <property type="entry name" value="RNA_pol_sigma-70_dom"/>
</dbReference>
<dbReference type="PANTHER" id="PTHR43133">
    <property type="entry name" value="RNA POLYMERASE ECF-TYPE SIGMA FACTO"/>
    <property type="match status" value="1"/>
</dbReference>
<dbReference type="InterPro" id="IPR036388">
    <property type="entry name" value="WH-like_DNA-bd_sf"/>
</dbReference>
<dbReference type="InterPro" id="IPR013325">
    <property type="entry name" value="RNA_pol_sigma_r2"/>
</dbReference>
<dbReference type="InterPro" id="IPR013249">
    <property type="entry name" value="RNA_pol_sigma70_r4_t2"/>
</dbReference>
<evidence type="ECO:0000256" key="2">
    <source>
        <dbReference type="ARBA" id="ARBA00023015"/>
    </source>
</evidence>
<comment type="caution">
    <text evidence="8">The sequence shown here is derived from an EMBL/GenBank/DDBJ whole genome shotgun (WGS) entry which is preliminary data.</text>
</comment>